<reference evidence="2 3" key="1">
    <citation type="journal article" date="2015" name="Genome Announc.">
        <title>Draft Genome Sequence and Gene Annotation of the Entomopathogenic Fungus Verticillium hemipterigenum.</title>
        <authorList>
            <person name="Horn F."/>
            <person name="Habel A."/>
            <person name="Scharf D.H."/>
            <person name="Dworschak J."/>
            <person name="Brakhage A.A."/>
            <person name="Guthke R."/>
            <person name="Hertweck C."/>
            <person name="Linde J."/>
        </authorList>
    </citation>
    <scope>NUCLEOTIDE SEQUENCE [LARGE SCALE GENOMIC DNA]</scope>
</reference>
<dbReference type="GO" id="GO:0003677">
    <property type="term" value="F:DNA binding"/>
    <property type="evidence" value="ECO:0007669"/>
    <property type="project" value="InterPro"/>
</dbReference>
<evidence type="ECO:0000256" key="1">
    <source>
        <dbReference type="SAM" id="MobiDB-lite"/>
    </source>
</evidence>
<evidence type="ECO:0000313" key="2">
    <source>
        <dbReference type="EMBL" id="CEJ81129.1"/>
    </source>
</evidence>
<accession>A0A0A1T749</accession>
<dbReference type="Proteomes" id="UP000039046">
    <property type="component" value="Unassembled WGS sequence"/>
</dbReference>
<dbReference type="InterPro" id="IPR017956">
    <property type="entry name" value="AT_hook_DNA-bd_motif"/>
</dbReference>
<dbReference type="HOGENOM" id="CLU_1469208_0_0_1"/>
<evidence type="ECO:0008006" key="4">
    <source>
        <dbReference type="Google" id="ProtNLM"/>
    </source>
</evidence>
<feature type="compositionally biased region" description="Acidic residues" evidence="1">
    <location>
        <begin position="137"/>
        <end position="147"/>
    </location>
</feature>
<dbReference type="PRINTS" id="PR00929">
    <property type="entry name" value="ATHOOK"/>
</dbReference>
<dbReference type="AlphaFoldDB" id="A0A0A1T749"/>
<sequence>MDSVQAAAAAAEANIAAGLVDEPAATPRKRGRPSTGGVKKAYVPTGKPRGRPKSDNPKTYVPTGKPRGRPKGSTKRSVLEPVAMTEGIIAGPRRGRPARKLAEERIAADAAANLPKSRGRPKKKAAADEAEAAKKDEEEEEKPVDDAVDVVFGDADADADVNAFDDDKGDQSGWMSAGLKKIFS</sequence>
<name>A0A0A1T749_9HYPO</name>
<gene>
    <name evidence="2" type="ORF">VHEMI01274</name>
</gene>
<evidence type="ECO:0000313" key="3">
    <source>
        <dbReference type="Proteomes" id="UP000039046"/>
    </source>
</evidence>
<organism evidence="2 3">
    <name type="scientific">[Torrubiella] hemipterigena</name>
    <dbReference type="NCBI Taxonomy" id="1531966"/>
    <lineage>
        <taxon>Eukaryota</taxon>
        <taxon>Fungi</taxon>
        <taxon>Dikarya</taxon>
        <taxon>Ascomycota</taxon>
        <taxon>Pezizomycotina</taxon>
        <taxon>Sordariomycetes</taxon>
        <taxon>Hypocreomycetidae</taxon>
        <taxon>Hypocreales</taxon>
        <taxon>Clavicipitaceae</taxon>
        <taxon>Clavicipitaceae incertae sedis</taxon>
        <taxon>'Torrubiella' clade</taxon>
    </lineage>
</organism>
<dbReference type="EMBL" id="CDHN01000001">
    <property type="protein sequence ID" value="CEJ81129.1"/>
    <property type="molecule type" value="Genomic_DNA"/>
</dbReference>
<dbReference type="SMART" id="SM00384">
    <property type="entry name" value="AT_hook"/>
    <property type="match status" value="3"/>
</dbReference>
<keyword evidence="3" id="KW-1185">Reference proteome</keyword>
<protein>
    <recommendedName>
        <fullName evidence="4">AT hook domain-containing protein</fullName>
    </recommendedName>
</protein>
<feature type="region of interest" description="Disordered" evidence="1">
    <location>
        <begin position="161"/>
        <end position="184"/>
    </location>
</feature>
<dbReference type="STRING" id="1531966.A0A0A1T749"/>
<proteinExistence type="predicted"/>
<dbReference type="OrthoDB" id="4961370at2759"/>
<feature type="compositionally biased region" description="Basic and acidic residues" evidence="1">
    <location>
        <begin position="125"/>
        <end position="136"/>
    </location>
</feature>
<feature type="region of interest" description="Disordered" evidence="1">
    <location>
        <begin position="15"/>
        <end position="147"/>
    </location>
</feature>